<feature type="transmembrane region" description="Helical" evidence="1">
    <location>
        <begin position="249"/>
        <end position="270"/>
    </location>
</feature>
<gene>
    <name evidence="2" type="ORF">WAE58_24425</name>
</gene>
<feature type="transmembrane region" description="Helical" evidence="1">
    <location>
        <begin position="21"/>
        <end position="42"/>
    </location>
</feature>
<name>A0ABU8NVT8_9SPHI</name>
<proteinExistence type="predicted"/>
<feature type="transmembrane region" description="Helical" evidence="1">
    <location>
        <begin position="178"/>
        <end position="199"/>
    </location>
</feature>
<protein>
    <recommendedName>
        <fullName evidence="4">ABC transporter permease</fullName>
    </recommendedName>
</protein>
<organism evidence="2 3">
    <name type="scientific">Pedobacter panaciterrae</name>
    <dbReference type="NCBI Taxonomy" id="363849"/>
    <lineage>
        <taxon>Bacteria</taxon>
        <taxon>Pseudomonadati</taxon>
        <taxon>Bacteroidota</taxon>
        <taxon>Sphingobacteriia</taxon>
        <taxon>Sphingobacteriales</taxon>
        <taxon>Sphingobacteriaceae</taxon>
        <taxon>Pedobacter</taxon>
    </lineage>
</organism>
<keyword evidence="1" id="KW-0812">Transmembrane</keyword>
<accession>A0ABU8NVT8</accession>
<keyword evidence="1" id="KW-1133">Transmembrane helix</keyword>
<dbReference type="RefSeq" id="WP_288883112.1">
    <property type="nucleotide sequence ID" value="NZ_CBFGNQ010000012.1"/>
</dbReference>
<evidence type="ECO:0008006" key="4">
    <source>
        <dbReference type="Google" id="ProtNLM"/>
    </source>
</evidence>
<comment type="caution">
    <text evidence="2">The sequence shown here is derived from an EMBL/GenBank/DDBJ whole genome shotgun (WGS) entry which is preliminary data.</text>
</comment>
<evidence type="ECO:0000313" key="2">
    <source>
        <dbReference type="EMBL" id="MEJ2905612.1"/>
    </source>
</evidence>
<sequence length="277" mass="31943">MNNSFNFNRFGLLVKRQWLEFGKIYLISLLVVVGVLILFYAWNLPDPEAEKGYRYNSEGFLYLSFRIPLFLTLGFIFISVIASGYFSLLGQKPKAIIELMTPASILEKWLCSIFYTGIFSVFSFLLVFYITDLAFVKYIDKTIGTITFSWTSGVHPTPKTGIVSARSFFNDFFEHDEIKSMVVVPFMITSIFLLGSVYFNRFHYIKTAVVVMLFLTALIYTLIQTANWMTRDKMQDSANFGFSSAHSEFFIYAMVGITAVTVFLWCVTFFRVKEKEV</sequence>
<reference evidence="2 3" key="1">
    <citation type="submission" date="2024-03" db="EMBL/GenBank/DDBJ databases">
        <title>Sequence of Lycoming College Course Isolates.</title>
        <authorList>
            <person name="Plotts O."/>
            <person name="Newman J."/>
        </authorList>
    </citation>
    <scope>NUCLEOTIDE SEQUENCE [LARGE SCALE GENOMIC DNA]</scope>
    <source>
        <strain evidence="2 3">CJB-3</strain>
    </source>
</reference>
<keyword evidence="3" id="KW-1185">Reference proteome</keyword>
<dbReference type="EMBL" id="JBBEUB010000014">
    <property type="protein sequence ID" value="MEJ2905612.1"/>
    <property type="molecule type" value="Genomic_DNA"/>
</dbReference>
<feature type="transmembrane region" description="Helical" evidence="1">
    <location>
        <begin position="62"/>
        <end position="88"/>
    </location>
</feature>
<evidence type="ECO:0000256" key="1">
    <source>
        <dbReference type="SAM" id="Phobius"/>
    </source>
</evidence>
<keyword evidence="1" id="KW-0472">Membrane</keyword>
<feature type="transmembrane region" description="Helical" evidence="1">
    <location>
        <begin position="208"/>
        <end position="229"/>
    </location>
</feature>
<evidence type="ECO:0000313" key="3">
    <source>
        <dbReference type="Proteomes" id="UP001378956"/>
    </source>
</evidence>
<feature type="transmembrane region" description="Helical" evidence="1">
    <location>
        <begin position="109"/>
        <end position="130"/>
    </location>
</feature>
<dbReference type="Proteomes" id="UP001378956">
    <property type="component" value="Unassembled WGS sequence"/>
</dbReference>